<keyword evidence="4" id="KW-1185">Reference proteome</keyword>
<dbReference type="EMBL" id="CM001441">
    <property type="protein sequence ID" value="EHQ88332.1"/>
    <property type="molecule type" value="Genomic_DNA"/>
</dbReference>
<dbReference type="InterPro" id="IPR036873">
    <property type="entry name" value="Rhodanese-like_dom_sf"/>
</dbReference>
<dbReference type="RefSeq" id="WP_007780571.1">
    <property type="nucleotide sequence ID" value="NZ_CM001441.1"/>
</dbReference>
<gene>
    <name evidence="3" type="ORF">DesyoDRAFT_1163</name>
</gene>
<dbReference type="InterPro" id="IPR014044">
    <property type="entry name" value="CAP_dom"/>
</dbReference>
<dbReference type="SUPFAM" id="SSF52821">
    <property type="entry name" value="Rhodanese/Cell cycle control phosphatase"/>
    <property type="match status" value="1"/>
</dbReference>
<dbReference type="CDD" id="cd05379">
    <property type="entry name" value="CAP_bacterial"/>
    <property type="match status" value="1"/>
</dbReference>
<dbReference type="AlphaFoldDB" id="H5Y2R9"/>
<proteinExistence type="predicted"/>
<name>H5Y2R9_9FIRM</name>
<evidence type="ECO:0000313" key="3">
    <source>
        <dbReference type="EMBL" id="EHQ88332.1"/>
    </source>
</evidence>
<evidence type="ECO:0000256" key="1">
    <source>
        <dbReference type="SAM" id="MobiDB-lite"/>
    </source>
</evidence>
<dbReference type="Pfam" id="PF00188">
    <property type="entry name" value="CAP"/>
    <property type="match status" value="1"/>
</dbReference>
<evidence type="ECO:0000259" key="2">
    <source>
        <dbReference type="PROSITE" id="PS50206"/>
    </source>
</evidence>
<dbReference type="Gene3D" id="3.40.250.10">
    <property type="entry name" value="Rhodanese-like domain"/>
    <property type="match status" value="1"/>
</dbReference>
<evidence type="ECO:0000313" key="4">
    <source>
        <dbReference type="Proteomes" id="UP000005104"/>
    </source>
</evidence>
<dbReference type="InterPro" id="IPR001763">
    <property type="entry name" value="Rhodanese-like_dom"/>
</dbReference>
<dbReference type="Gene3D" id="3.40.33.10">
    <property type="entry name" value="CAP"/>
    <property type="match status" value="1"/>
</dbReference>
<feature type="region of interest" description="Disordered" evidence="1">
    <location>
        <begin position="140"/>
        <end position="210"/>
    </location>
</feature>
<dbReference type="Pfam" id="PF00581">
    <property type="entry name" value="Rhodanese"/>
    <property type="match status" value="1"/>
</dbReference>
<dbReference type="PANTHER" id="PTHR31157">
    <property type="entry name" value="SCP DOMAIN-CONTAINING PROTEIN"/>
    <property type="match status" value="1"/>
</dbReference>
<dbReference type="SUPFAM" id="SSF55797">
    <property type="entry name" value="PR-1-like"/>
    <property type="match status" value="1"/>
</dbReference>
<dbReference type="eggNOG" id="COG0607">
    <property type="taxonomic scope" value="Bacteria"/>
</dbReference>
<dbReference type="InterPro" id="IPR035940">
    <property type="entry name" value="CAP_sf"/>
</dbReference>
<reference evidence="3 4" key="1">
    <citation type="submission" date="2011-11" db="EMBL/GenBank/DDBJ databases">
        <title>The Noncontiguous Finished genome of Desulfosporosinus youngiae DSM 17734.</title>
        <authorList>
            <consortium name="US DOE Joint Genome Institute (JGI-PGF)"/>
            <person name="Lucas S."/>
            <person name="Han J."/>
            <person name="Lapidus A."/>
            <person name="Cheng J.-F."/>
            <person name="Goodwin L."/>
            <person name="Pitluck S."/>
            <person name="Peters L."/>
            <person name="Ovchinnikova G."/>
            <person name="Lu M."/>
            <person name="Land M.L."/>
            <person name="Hauser L."/>
            <person name="Pester M."/>
            <person name="Spring S."/>
            <person name="Ollivier B."/>
            <person name="Rattei T."/>
            <person name="Klenk H.-P."/>
            <person name="Wagner M."/>
            <person name="Loy A."/>
            <person name="Woyke T.J."/>
        </authorList>
    </citation>
    <scope>NUCLEOTIDE SEQUENCE [LARGE SCALE GENOMIC DNA]</scope>
    <source>
        <strain evidence="3 4">DSM 17734</strain>
    </source>
</reference>
<dbReference type="eggNOG" id="COG2340">
    <property type="taxonomic scope" value="Bacteria"/>
</dbReference>
<dbReference type="PROSITE" id="PS50206">
    <property type="entry name" value="RHODANESE_3"/>
    <property type="match status" value="1"/>
</dbReference>
<dbReference type="OrthoDB" id="9800872at2"/>
<dbReference type="CDD" id="cd00158">
    <property type="entry name" value="RHOD"/>
    <property type="match status" value="1"/>
</dbReference>
<dbReference type="PANTHER" id="PTHR31157:SF1">
    <property type="entry name" value="SCP DOMAIN-CONTAINING PROTEIN"/>
    <property type="match status" value="1"/>
</dbReference>
<dbReference type="Proteomes" id="UP000005104">
    <property type="component" value="Chromosome"/>
</dbReference>
<protein>
    <submittedName>
        <fullName evidence="3">Uncharacterized protein with SCP/PR1 domains</fullName>
    </submittedName>
</protein>
<sequence length="335" mass="36432">MKRILYLFTVVILVCLLSLSGCSPLQSESDEKPIYQTISSENAKKRLDSEKGIILLDVRSEAEYAEKHIPGSLLIPVEAIETQAAEKLKDKDATIFVYCRSGNRSVIAAQALANMNYTDVYNLGGINSWPYATEATPLSTHSAEVTLTSEPQKAEPEEEVKSVEQTNRDEMQPSPKKATESPSPVSAPEPTPKQTPAPAPLPTPEPNPQINAEKQKMLDLINAERAKIGAAPLSADIKVMEVAQVKSGDMVKNNYFSHDSPSYGSPFDMLKKFGVTFQGAAENIALNSSIEAAHAALMKSEGHRINILNPSYIYIGIGISDSPKGKVVAQMFVKK</sequence>
<accession>H5Y2R9</accession>
<dbReference type="PROSITE" id="PS51257">
    <property type="entry name" value="PROKAR_LIPOPROTEIN"/>
    <property type="match status" value="1"/>
</dbReference>
<organism evidence="3 4">
    <name type="scientific">Desulfosporosinus youngiae DSM 17734</name>
    <dbReference type="NCBI Taxonomy" id="768710"/>
    <lineage>
        <taxon>Bacteria</taxon>
        <taxon>Bacillati</taxon>
        <taxon>Bacillota</taxon>
        <taxon>Clostridia</taxon>
        <taxon>Eubacteriales</taxon>
        <taxon>Desulfitobacteriaceae</taxon>
        <taxon>Desulfosporosinus</taxon>
    </lineage>
</organism>
<dbReference type="SMART" id="SM00450">
    <property type="entry name" value="RHOD"/>
    <property type="match status" value="1"/>
</dbReference>
<feature type="compositionally biased region" description="Polar residues" evidence="1">
    <location>
        <begin position="140"/>
        <end position="151"/>
    </location>
</feature>
<dbReference type="HOGENOM" id="CLU_828282_0_0_9"/>
<dbReference type="STRING" id="768710.DesyoDRAFT_1163"/>
<feature type="compositionally biased region" description="Pro residues" evidence="1">
    <location>
        <begin position="185"/>
        <end position="207"/>
    </location>
</feature>
<feature type="compositionally biased region" description="Basic and acidic residues" evidence="1">
    <location>
        <begin position="152"/>
        <end position="171"/>
    </location>
</feature>
<feature type="domain" description="Rhodanese" evidence="2">
    <location>
        <begin position="49"/>
        <end position="135"/>
    </location>
</feature>